<dbReference type="AlphaFoldDB" id="A0A1N6N424"/>
<proteinExistence type="predicted"/>
<dbReference type="RefSeq" id="WP_076487259.1">
    <property type="nucleotide sequence ID" value="NZ_FTMS01000001.1"/>
</dbReference>
<sequence length="100" mass="11003">MVAGPGELSVLVTDLALTGVGVFLAIMLWSMTREPAWMLVIIGIILRWGDLVFQTLDRFGIIGVADLRVLNLPLFWVVLRAVPIVFIIAGIASMIKQLQE</sequence>
<feature type="transmembrane region" description="Helical" evidence="1">
    <location>
        <begin position="36"/>
        <end position="54"/>
    </location>
</feature>
<dbReference type="OrthoDB" id="361683at2"/>
<evidence type="ECO:0000313" key="3">
    <source>
        <dbReference type="Proteomes" id="UP000186400"/>
    </source>
</evidence>
<gene>
    <name evidence="2" type="ORF">SAMN05920897_10112</name>
</gene>
<dbReference type="EMBL" id="FTMS01000001">
    <property type="protein sequence ID" value="SIP86802.1"/>
    <property type="molecule type" value="Genomic_DNA"/>
</dbReference>
<feature type="transmembrane region" description="Helical" evidence="1">
    <location>
        <begin position="74"/>
        <end position="95"/>
    </location>
</feature>
<protein>
    <submittedName>
        <fullName evidence="2">Uncharacterized protein</fullName>
    </submittedName>
</protein>
<name>A0A1N6N424_9SPIO</name>
<keyword evidence="1" id="KW-0472">Membrane</keyword>
<dbReference type="STRING" id="159291.SAMN05920897_10112"/>
<accession>A0A1N6N424</accession>
<evidence type="ECO:0000313" key="2">
    <source>
        <dbReference type="EMBL" id="SIP86802.1"/>
    </source>
</evidence>
<evidence type="ECO:0000256" key="1">
    <source>
        <dbReference type="SAM" id="Phobius"/>
    </source>
</evidence>
<organism evidence="2 3">
    <name type="scientific">Alkalispirochaeta americana</name>
    <dbReference type="NCBI Taxonomy" id="159291"/>
    <lineage>
        <taxon>Bacteria</taxon>
        <taxon>Pseudomonadati</taxon>
        <taxon>Spirochaetota</taxon>
        <taxon>Spirochaetia</taxon>
        <taxon>Spirochaetales</taxon>
        <taxon>Spirochaetaceae</taxon>
        <taxon>Alkalispirochaeta</taxon>
    </lineage>
</organism>
<keyword evidence="3" id="KW-1185">Reference proteome</keyword>
<keyword evidence="1" id="KW-0812">Transmembrane</keyword>
<feature type="transmembrane region" description="Helical" evidence="1">
    <location>
        <begin position="6"/>
        <end position="29"/>
    </location>
</feature>
<reference evidence="2 3" key="1">
    <citation type="submission" date="2017-01" db="EMBL/GenBank/DDBJ databases">
        <authorList>
            <person name="Mah S.A."/>
            <person name="Swanson W.J."/>
            <person name="Moy G.W."/>
            <person name="Vacquier V.D."/>
        </authorList>
    </citation>
    <scope>NUCLEOTIDE SEQUENCE [LARGE SCALE GENOMIC DNA]</scope>
    <source>
        <strain evidence="2 3">ASpG1</strain>
    </source>
</reference>
<dbReference type="Proteomes" id="UP000186400">
    <property type="component" value="Unassembled WGS sequence"/>
</dbReference>
<keyword evidence="1" id="KW-1133">Transmembrane helix</keyword>